<proteinExistence type="predicted"/>
<protein>
    <submittedName>
        <fullName evidence="2">Uncharacterized protein</fullName>
    </submittedName>
</protein>
<feature type="compositionally biased region" description="Low complexity" evidence="1">
    <location>
        <begin position="10"/>
        <end position="27"/>
    </location>
</feature>
<feature type="region of interest" description="Disordered" evidence="1">
    <location>
        <begin position="137"/>
        <end position="158"/>
    </location>
</feature>
<sequence length="329" mass="34681">MYSGLTMNIPPTGAGAAAGGYLHQQQQQHHHQPQPPSYAPPSAPTTTTTTMGQQPTVVPPAPAMVEEEEDDFLSEITIQFDDEVQTLYKQLEAAASHPVPTPRPVQMTETGPLGDVAPATVLQSLPTPVQTATVRAAVEAPKAQPPRPPPPVETIEQQQPTELLLTRLKQEPLSEEVDEQVQETEKGENVPVPEQPIVTTPFVAPPVASSPRPPTPTPPATSPPPLVDTKPTIIIMPEVNVFEPATAPAAVAAVPIAALETSVLSAVAAAASMTATATDEAANQLACVDVSTCFDQVCVKNKMELPGGSYDRLTTTMPRCSVALVQFVS</sequence>
<reference evidence="2" key="1">
    <citation type="submission" date="2022-08" db="UniProtKB">
        <authorList>
            <consortium name="EnsemblMetazoa"/>
        </authorList>
    </citation>
    <scope>IDENTIFICATION</scope>
</reference>
<dbReference type="VEuPathDB" id="VectorBase:ACON2_034301"/>
<accession>A0A8W7PIG2</accession>
<feature type="compositionally biased region" description="Pro residues" evidence="1">
    <location>
        <begin position="33"/>
        <end position="43"/>
    </location>
</feature>
<evidence type="ECO:0000256" key="1">
    <source>
        <dbReference type="SAM" id="MobiDB-lite"/>
    </source>
</evidence>
<feature type="compositionally biased region" description="Pro residues" evidence="1">
    <location>
        <begin position="143"/>
        <end position="152"/>
    </location>
</feature>
<name>A0A8W7PIG2_ANOCL</name>
<organism evidence="2">
    <name type="scientific">Anopheles coluzzii</name>
    <name type="common">African malaria mosquito</name>
    <dbReference type="NCBI Taxonomy" id="1518534"/>
    <lineage>
        <taxon>Eukaryota</taxon>
        <taxon>Metazoa</taxon>
        <taxon>Ecdysozoa</taxon>
        <taxon>Arthropoda</taxon>
        <taxon>Hexapoda</taxon>
        <taxon>Insecta</taxon>
        <taxon>Pterygota</taxon>
        <taxon>Neoptera</taxon>
        <taxon>Endopterygota</taxon>
        <taxon>Diptera</taxon>
        <taxon>Nematocera</taxon>
        <taxon>Culicoidea</taxon>
        <taxon>Culicidae</taxon>
        <taxon>Anophelinae</taxon>
        <taxon>Anopheles</taxon>
    </lineage>
</organism>
<feature type="compositionally biased region" description="Low complexity" evidence="1">
    <location>
        <begin position="201"/>
        <end position="210"/>
    </location>
</feature>
<dbReference type="EnsemblMetazoa" id="ACOM032258-RA">
    <property type="protein sequence ID" value="ACOM032258-PA.1"/>
    <property type="gene ID" value="ACOM032258"/>
</dbReference>
<feature type="compositionally biased region" description="Acidic residues" evidence="1">
    <location>
        <begin position="173"/>
        <end position="182"/>
    </location>
</feature>
<evidence type="ECO:0000313" key="2">
    <source>
        <dbReference type="EnsemblMetazoa" id="ACOM032258-PA.1"/>
    </source>
</evidence>
<feature type="compositionally biased region" description="Low complexity" evidence="1">
    <location>
        <begin position="44"/>
        <end position="56"/>
    </location>
</feature>
<feature type="region of interest" description="Disordered" evidence="1">
    <location>
        <begin position="1"/>
        <end position="58"/>
    </location>
</feature>
<feature type="region of interest" description="Disordered" evidence="1">
    <location>
        <begin position="170"/>
        <end position="227"/>
    </location>
</feature>
<feature type="compositionally biased region" description="Pro residues" evidence="1">
    <location>
        <begin position="211"/>
        <end position="226"/>
    </location>
</feature>
<dbReference type="Proteomes" id="UP000075882">
    <property type="component" value="Unassembled WGS sequence"/>
</dbReference>
<dbReference type="AlphaFoldDB" id="A0A8W7PIG2"/>